<evidence type="ECO:0000313" key="1">
    <source>
        <dbReference type="EMBL" id="SFK71999.1"/>
    </source>
</evidence>
<proteinExistence type="predicted"/>
<evidence type="ECO:0000313" key="2">
    <source>
        <dbReference type="Proteomes" id="UP000323300"/>
    </source>
</evidence>
<dbReference type="Proteomes" id="UP000323300">
    <property type="component" value="Unassembled WGS sequence"/>
</dbReference>
<protein>
    <recommendedName>
        <fullName evidence="3">N-acetyltransferase domain-containing protein</fullName>
    </recommendedName>
</protein>
<dbReference type="RefSeq" id="WP_149761522.1">
    <property type="nucleotide sequence ID" value="NZ_BSPE01000004.1"/>
</dbReference>
<reference evidence="1 2" key="1">
    <citation type="submission" date="2016-10" db="EMBL/GenBank/DDBJ databases">
        <authorList>
            <person name="Varghese N."/>
            <person name="Submissions S."/>
        </authorList>
    </citation>
    <scope>NUCLEOTIDE SEQUENCE [LARGE SCALE GENOMIC DNA]</scope>
    <source>
        <strain evidence="1 2">DSM 21822</strain>
    </source>
</reference>
<dbReference type="EMBL" id="FOSL01000011">
    <property type="protein sequence ID" value="SFK71999.1"/>
    <property type="molecule type" value="Genomic_DNA"/>
</dbReference>
<organism evidence="1 2">
    <name type="scientific">Neomesorhizobium albiziae</name>
    <dbReference type="NCBI Taxonomy" id="335020"/>
    <lineage>
        <taxon>Bacteria</taxon>
        <taxon>Pseudomonadati</taxon>
        <taxon>Pseudomonadota</taxon>
        <taxon>Alphaproteobacteria</taxon>
        <taxon>Hyphomicrobiales</taxon>
        <taxon>Phyllobacteriaceae</taxon>
        <taxon>Neomesorhizobium</taxon>
    </lineage>
</organism>
<keyword evidence="2" id="KW-1185">Reference proteome</keyword>
<gene>
    <name evidence="1" type="ORF">SAMN04488498_11173</name>
</gene>
<dbReference type="AlphaFoldDB" id="A0A1I4BVA5"/>
<accession>A0A1I4BVA5</accession>
<evidence type="ECO:0008006" key="3">
    <source>
        <dbReference type="Google" id="ProtNLM"/>
    </source>
</evidence>
<sequence>MEYRTATIADLATIFRELARRMASEYATAGLNIDEVKDEFVMSLKEGRAHTLLEDGKPVALIAWRESDHAAQTAFAAHESFFSRSSVRFCKKHIRRIQALCGNLPIHSYSWLDRPDVAKWFRIIGFNERERSNGFIIYELAPA</sequence>
<name>A0A1I4BVA5_9HYPH</name>
<dbReference type="OrthoDB" id="8445615at2"/>